<dbReference type="Proteomes" id="UP000006365">
    <property type="component" value="Chromosome"/>
</dbReference>
<dbReference type="KEGG" id="dpr:Despr_2766"/>
<gene>
    <name evidence="2" type="ordered locus">Despr_2766</name>
</gene>
<feature type="chain" id="PRO_5030817956" evidence="1">
    <location>
        <begin position="34"/>
        <end position="821"/>
    </location>
</feature>
<feature type="signal peptide" evidence="1">
    <location>
        <begin position="1"/>
        <end position="33"/>
    </location>
</feature>
<evidence type="ECO:0000313" key="2">
    <source>
        <dbReference type="EMBL" id="ADW18900.1"/>
    </source>
</evidence>
<evidence type="ECO:0000313" key="3">
    <source>
        <dbReference type="Proteomes" id="UP000006365"/>
    </source>
</evidence>
<keyword evidence="1" id="KW-0732">Signal</keyword>
<reference evidence="2 3" key="1">
    <citation type="journal article" date="2011" name="Stand. Genomic Sci.">
        <title>Complete genome sequence of Desulfobulbus propionicus type strain (1pr3).</title>
        <authorList>
            <person name="Pagani I."/>
            <person name="Lapidus A."/>
            <person name="Nolan M."/>
            <person name="Lucas S."/>
            <person name="Hammon N."/>
            <person name="Deshpande S."/>
            <person name="Cheng J.F."/>
            <person name="Chertkov O."/>
            <person name="Davenport K."/>
            <person name="Tapia R."/>
            <person name="Han C."/>
            <person name="Goodwin L."/>
            <person name="Pitluck S."/>
            <person name="Liolios K."/>
            <person name="Mavromatis K."/>
            <person name="Ivanova N."/>
            <person name="Mikhailova N."/>
            <person name="Pati A."/>
            <person name="Chen A."/>
            <person name="Palaniappan K."/>
            <person name="Land M."/>
            <person name="Hauser L."/>
            <person name="Chang Y.J."/>
            <person name="Jeffries C.D."/>
            <person name="Detter J.C."/>
            <person name="Brambilla E."/>
            <person name="Kannan K.P."/>
            <person name="Djao O.D."/>
            <person name="Rohde M."/>
            <person name="Pukall R."/>
            <person name="Spring S."/>
            <person name="Goker M."/>
            <person name="Sikorski J."/>
            <person name="Woyke T."/>
            <person name="Bristow J."/>
            <person name="Eisen J.A."/>
            <person name="Markowitz V."/>
            <person name="Hugenholtz P."/>
            <person name="Kyrpides N.C."/>
            <person name="Klenk H.P."/>
        </authorList>
    </citation>
    <scope>NUCLEOTIDE SEQUENCE [LARGE SCALE GENOMIC DNA]</scope>
    <source>
        <strain evidence="3">ATCC 33891 / DSM 2032 / 1pr3</strain>
    </source>
</reference>
<organism evidence="2 3">
    <name type="scientific">Desulfobulbus propionicus (strain ATCC 33891 / DSM 2032 / VKM B-1956 / 1pr3)</name>
    <dbReference type="NCBI Taxonomy" id="577650"/>
    <lineage>
        <taxon>Bacteria</taxon>
        <taxon>Pseudomonadati</taxon>
        <taxon>Thermodesulfobacteriota</taxon>
        <taxon>Desulfobulbia</taxon>
        <taxon>Desulfobulbales</taxon>
        <taxon>Desulfobulbaceae</taxon>
        <taxon>Desulfobulbus</taxon>
    </lineage>
</organism>
<dbReference type="AlphaFoldDB" id="A0A7U3YP09"/>
<name>A0A7U3YP09_DESPD</name>
<proteinExistence type="predicted"/>
<sequence>MHMHTPLRRIRRFCSRTLLLLPALALLAGPVPASHGAAYQPNQVSAQQTVGLYQNIPGLTSQQMEYGKAAIPKLHYNAQRILRKICALPGVNFDYAKQVIELLGRERFTYEQVLTYEALSSLNTMDIKNGIAGLDTVKAMSFEGGRSFRAFAGMQGVTANQALSMISQLNELDDANNRAAQAFFSIKGMRVDIAQKGLPTLMRLRNNQAKAAEAYAKIPTMDTETMLDGLELIAKLYQDDAWNARCLFTNKSVTARDAWNWLVSYFALPTNVQEAQYDKLDSQQKSILLQALYEGGTEILWKINNLHAVTDQYGYEISEAALNSWSMQQLQAKFNELVPSVRARYSGFASAGRGQAVAILKQATSAARVQTARDLTIANAYAVMAQGSELYDSSFRDIMVPVLQSRIDSRFQGDLLAFLRSIDPGNRLVSDFISSCAQKGKLTVFFPTDAGKQKEILSLVASSAFQNEDSILLFSATLSHLLKVLTPDARSYLIGLMAENSEAENAAFSKLVTVILQYYLQTYPELLGPADRTLISRLIVRHGAVNLDRYQVTPFAEWKQDGRLASVSMFHPDDDGRQSFVSNANLLLSNGYKLTASQQYTIPQMTPALAAEIQRYIGSGLVSLFQAMRNRHFAVAFTKQVNGITIVHTQFVYSDMDNQMEMLDRFVRSGDEMLAQRGHSYWRSEQIIEPLTKLIEENRVSESELRGKQRFLSLGSCGGVKAYTTLTRLFASSVDILASIGTGLAMINDPYNKMFFEIIATNNTNISWKTMAQQSASIFQSDRGQDYLLPGSLTAILHKILDETEQATGSTPRNRFERSRG</sequence>
<protein>
    <submittedName>
        <fullName evidence="2">Uncharacterized protein</fullName>
    </submittedName>
</protein>
<dbReference type="RefSeq" id="WP_015725425.1">
    <property type="nucleotide sequence ID" value="NC_014972.1"/>
</dbReference>
<dbReference type="EMBL" id="CP002364">
    <property type="protein sequence ID" value="ADW18900.1"/>
    <property type="molecule type" value="Genomic_DNA"/>
</dbReference>
<evidence type="ECO:0000256" key="1">
    <source>
        <dbReference type="SAM" id="SignalP"/>
    </source>
</evidence>
<keyword evidence="3" id="KW-1185">Reference proteome</keyword>
<accession>A0A7U3YP09</accession>